<keyword evidence="3" id="KW-0963">Cytoplasm</keyword>
<dbReference type="PANTHER" id="PTHR18829:SF0">
    <property type="entry name" value="PROTEIN YAE1 HOMOLOG"/>
    <property type="match status" value="1"/>
</dbReference>
<dbReference type="GO" id="GO:0005634">
    <property type="term" value="C:nucleus"/>
    <property type="evidence" value="ECO:0007669"/>
    <property type="project" value="UniProtKB-SubCell"/>
</dbReference>
<evidence type="ECO:0000256" key="4">
    <source>
        <dbReference type="ARBA" id="ARBA00023242"/>
    </source>
</evidence>
<dbReference type="InterPro" id="IPR038881">
    <property type="entry name" value="Yae1-like"/>
</dbReference>
<feature type="region of interest" description="Disordered" evidence="5">
    <location>
        <begin position="168"/>
        <end position="193"/>
    </location>
</feature>
<dbReference type="OrthoDB" id="20086at2759"/>
<evidence type="ECO:0000256" key="2">
    <source>
        <dbReference type="ARBA" id="ARBA00004496"/>
    </source>
</evidence>
<dbReference type="Pfam" id="PF09811">
    <property type="entry name" value="Yae1_N"/>
    <property type="match status" value="1"/>
</dbReference>
<keyword evidence="4" id="KW-0539">Nucleus</keyword>
<dbReference type="EMBL" id="JXTB01000006">
    <property type="protein sequence ID" value="PON78945.1"/>
    <property type="molecule type" value="Genomic_DNA"/>
</dbReference>
<proteinExistence type="predicted"/>
<evidence type="ECO:0000313" key="7">
    <source>
        <dbReference type="EMBL" id="PON78945.1"/>
    </source>
</evidence>
<feature type="domain" description="Essential protein Yae1 N-terminal" evidence="6">
    <location>
        <begin position="77"/>
        <end position="114"/>
    </location>
</feature>
<name>A0A2P5E075_PARAD</name>
<sequence length="221" mass="24484">MKESLAEELYAESLKLSKIELDSTSAQSGVMDSRDSGRHTSLDDDESLWNGSDGELDKPSDLDREWQRRQDQFHTIGYRDGVIAGKEAAAQEGFNVGFKQSVSAGYQWGIVRGVTSALALLPDSLKEKLIETEEKRTKFEKLYESVHSVSTTDALRLFYDAIVAKRDTEQGENPEVSSSKGDLPEQKSDQNHLESSFGELQSLLLGSPAIRVQLGEQNSIP</sequence>
<protein>
    <submittedName>
        <fullName evidence="7">Essential protein Yae1, N-terminal</fullName>
    </submittedName>
</protein>
<dbReference type="STRING" id="3476.A0A2P5E075"/>
<keyword evidence="8" id="KW-1185">Reference proteome</keyword>
<evidence type="ECO:0000256" key="5">
    <source>
        <dbReference type="SAM" id="MobiDB-lite"/>
    </source>
</evidence>
<feature type="compositionally biased region" description="Basic and acidic residues" evidence="5">
    <location>
        <begin position="182"/>
        <end position="192"/>
    </location>
</feature>
<feature type="region of interest" description="Disordered" evidence="5">
    <location>
        <begin position="23"/>
        <end position="63"/>
    </location>
</feature>
<evidence type="ECO:0000259" key="6">
    <source>
        <dbReference type="Pfam" id="PF09811"/>
    </source>
</evidence>
<dbReference type="InterPro" id="IPR019191">
    <property type="entry name" value="Essential_protein_Yae1_N"/>
</dbReference>
<dbReference type="GO" id="GO:0005737">
    <property type="term" value="C:cytoplasm"/>
    <property type="evidence" value="ECO:0007669"/>
    <property type="project" value="UniProtKB-SubCell"/>
</dbReference>
<feature type="compositionally biased region" description="Basic and acidic residues" evidence="5">
    <location>
        <begin position="32"/>
        <end position="42"/>
    </location>
</feature>
<dbReference type="PANTHER" id="PTHR18829">
    <property type="entry name" value="PROTEIN YAE1 HOMOLOG"/>
    <property type="match status" value="1"/>
</dbReference>
<organism evidence="7 8">
    <name type="scientific">Parasponia andersonii</name>
    <name type="common">Sponia andersonii</name>
    <dbReference type="NCBI Taxonomy" id="3476"/>
    <lineage>
        <taxon>Eukaryota</taxon>
        <taxon>Viridiplantae</taxon>
        <taxon>Streptophyta</taxon>
        <taxon>Embryophyta</taxon>
        <taxon>Tracheophyta</taxon>
        <taxon>Spermatophyta</taxon>
        <taxon>Magnoliopsida</taxon>
        <taxon>eudicotyledons</taxon>
        <taxon>Gunneridae</taxon>
        <taxon>Pentapetalae</taxon>
        <taxon>rosids</taxon>
        <taxon>fabids</taxon>
        <taxon>Rosales</taxon>
        <taxon>Cannabaceae</taxon>
        <taxon>Parasponia</taxon>
    </lineage>
</organism>
<accession>A0A2P5E075</accession>
<evidence type="ECO:0000313" key="8">
    <source>
        <dbReference type="Proteomes" id="UP000237105"/>
    </source>
</evidence>
<dbReference type="AlphaFoldDB" id="A0A2P5E075"/>
<comment type="caution">
    <text evidence="7">The sequence shown here is derived from an EMBL/GenBank/DDBJ whole genome shotgun (WGS) entry which is preliminary data.</text>
</comment>
<comment type="subcellular location">
    <subcellularLocation>
        <location evidence="2">Cytoplasm</location>
    </subcellularLocation>
    <subcellularLocation>
        <location evidence="1">Nucleus</location>
    </subcellularLocation>
</comment>
<evidence type="ECO:0000256" key="3">
    <source>
        <dbReference type="ARBA" id="ARBA00022490"/>
    </source>
</evidence>
<gene>
    <name evidence="7" type="ORF">PanWU01x14_014460</name>
</gene>
<dbReference type="Proteomes" id="UP000237105">
    <property type="component" value="Unassembled WGS sequence"/>
</dbReference>
<evidence type="ECO:0000256" key="1">
    <source>
        <dbReference type="ARBA" id="ARBA00004123"/>
    </source>
</evidence>
<reference evidence="8" key="1">
    <citation type="submission" date="2016-06" db="EMBL/GenBank/DDBJ databases">
        <title>Parallel loss of symbiosis genes in relatives of nitrogen-fixing non-legume Parasponia.</title>
        <authorList>
            <person name="Van Velzen R."/>
            <person name="Holmer R."/>
            <person name="Bu F."/>
            <person name="Rutten L."/>
            <person name="Van Zeijl A."/>
            <person name="Liu W."/>
            <person name="Santuari L."/>
            <person name="Cao Q."/>
            <person name="Sharma T."/>
            <person name="Shen D."/>
            <person name="Roswanjaya Y."/>
            <person name="Wardhani T."/>
            <person name="Kalhor M.S."/>
            <person name="Jansen J."/>
            <person name="Van den Hoogen J."/>
            <person name="Gungor B."/>
            <person name="Hartog M."/>
            <person name="Hontelez J."/>
            <person name="Verver J."/>
            <person name="Yang W.-C."/>
            <person name="Schijlen E."/>
            <person name="Repin R."/>
            <person name="Schilthuizen M."/>
            <person name="Schranz E."/>
            <person name="Heidstra R."/>
            <person name="Miyata K."/>
            <person name="Fedorova E."/>
            <person name="Kohlen W."/>
            <person name="Bisseling T."/>
            <person name="Smit S."/>
            <person name="Geurts R."/>
        </authorList>
    </citation>
    <scope>NUCLEOTIDE SEQUENCE [LARGE SCALE GENOMIC DNA]</scope>
    <source>
        <strain evidence="8">cv. WU1-14</strain>
    </source>
</reference>